<sequence>MCQNLLTLDVHVYPIACYQASHLCVLSPWSVLHPVQALLQQCLRLACTPSPCTGTCHLERLFCLPELPRDCWQRP</sequence>
<reference evidence="1" key="1">
    <citation type="submission" date="2025-08" db="UniProtKB">
        <authorList>
            <consortium name="Ensembl"/>
        </authorList>
    </citation>
    <scope>IDENTIFICATION</scope>
</reference>
<dbReference type="AlphaFoldDB" id="A0A8C6H178"/>
<protein>
    <submittedName>
        <fullName evidence="1">Uncharacterized protein</fullName>
    </submittedName>
</protein>
<accession>A0A8C6H178</accession>
<evidence type="ECO:0000313" key="2">
    <source>
        <dbReference type="Proteomes" id="UP000694415"/>
    </source>
</evidence>
<dbReference type="Ensembl" id="ENSMSIT00000017667.1">
    <property type="protein sequence ID" value="ENSMSIP00000013926.1"/>
    <property type="gene ID" value="ENSMSIG00000012001.1"/>
</dbReference>
<dbReference type="Proteomes" id="UP000694415">
    <property type="component" value="Unplaced"/>
</dbReference>
<evidence type="ECO:0000313" key="1">
    <source>
        <dbReference type="Ensembl" id="ENSMSIP00000013926.1"/>
    </source>
</evidence>
<proteinExistence type="predicted"/>
<name>A0A8C6H178_MUSSI</name>
<reference evidence="1" key="2">
    <citation type="submission" date="2025-09" db="UniProtKB">
        <authorList>
            <consortium name="Ensembl"/>
        </authorList>
    </citation>
    <scope>IDENTIFICATION</scope>
</reference>
<organism evidence="1 2">
    <name type="scientific">Mus spicilegus</name>
    <name type="common">Mound-building mouse</name>
    <dbReference type="NCBI Taxonomy" id="10103"/>
    <lineage>
        <taxon>Eukaryota</taxon>
        <taxon>Metazoa</taxon>
        <taxon>Chordata</taxon>
        <taxon>Craniata</taxon>
        <taxon>Vertebrata</taxon>
        <taxon>Euteleostomi</taxon>
        <taxon>Mammalia</taxon>
        <taxon>Eutheria</taxon>
        <taxon>Euarchontoglires</taxon>
        <taxon>Glires</taxon>
        <taxon>Rodentia</taxon>
        <taxon>Myomorpha</taxon>
        <taxon>Muroidea</taxon>
        <taxon>Muridae</taxon>
        <taxon>Murinae</taxon>
        <taxon>Mus</taxon>
        <taxon>Mus</taxon>
    </lineage>
</organism>
<keyword evidence="2" id="KW-1185">Reference proteome</keyword>